<dbReference type="STRING" id="1901.BB341_15570"/>
<keyword evidence="2" id="KW-1185">Reference proteome</keyword>
<reference evidence="1 2" key="1">
    <citation type="journal article" date="2010" name="Genome Biol. Evol.">
        <title>The sequence of a 1.8-mb bacterial linear plasmid reveals a rich evolutionary reservoir of secondary metabolic pathways.</title>
        <authorList>
            <person name="Medema M.H."/>
            <person name="Trefzer A."/>
            <person name="Kovalchuk A."/>
            <person name="van den Berg M."/>
            <person name="Mueller U."/>
            <person name="Heijne W."/>
            <person name="Wu L."/>
            <person name="Alam M.T."/>
            <person name="Ronning C.M."/>
            <person name="Nierman W.C."/>
            <person name="Bovenberg R.A.L."/>
            <person name="Breitling R."/>
            <person name="Takano E."/>
        </authorList>
    </citation>
    <scope>NUCLEOTIDE SEQUENCE [LARGE SCALE GENOMIC DNA]</scope>
    <source>
        <strain evidence="2">ATCC 27064 / DSM 738 / JCM 4710 / NBRC 13307 / NCIMB 12785 / NRRL 3585 / VKM Ac-602</strain>
    </source>
</reference>
<proteinExistence type="predicted"/>
<sequence>MHERIDAVLRIMSDRLGGAYGKGRSLVSALEDVAQECLLHEDFELAQRFLRFARYVGGELFLGTVENYYDVEARQRSERFMRRMDAIGSA</sequence>
<accession>B5GY29</accession>
<evidence type="ECO:0000313" key="1">
    <source>
        <dbReference type="EMBL" id="EFG07660.1"/>
    </source>
</evidence>
<dbReference type="KEGG" id="sclf:BB341_15570"/>
<dbReference type="OrthoDB" id="5148202at2"/>
<protein>
    <submittedName>
        <fullName evidence="1">Uncharacterized protein</fullName>
    </submittedName>
</protein>
<dbReference type="EMBL" id="CM000913">
    <property type="protein sequence ID" value="EFG07660.1"/>
    <property type="molecule type" value="Genomic_DNA"/>
</dbReference>
<organism evidence="1 2">
    <name type="scientific">Streptomyces clavuligerus</name>
    <dbReference type="NCBI Taxonomy" id="1901"/>
    <lineage>
        <taxon>Bacteria</taxon>
        <taxon>Bacillati</taxon>
        <taxon>Actinomycetota</taxon>
        <taxon>Actinomycetes</taxon>
        <taxon>Kitasatosporales</taxon>
        <taxon>Streptomycetaceae</taxon>
        <taxon>Streptomyces</taxon>
    </lineage>
</organism>
<evidence type="ECO:0000313" key="2">
    <source>
        <dbReference type="Proteomes" id="UP000002357"/>
    </source>
</evidence>
<dbReference type="Proteomes" id="UP000002357">
    <property type="component" value="Chromosome"/>
</dbReference>
<dbReference type="AlphaFoldDB" id="B5GY29"/>
<name>B5GY29_STRCL</name>
<gene>
    <name evidence="1" type="ORF">SCLAV_2588</name>
</gene>